<keyword evidence="11" id="KW-1185">Reference proteome</keyword>
<dbReference type="GO" id="GO:0005198">
    <property type="term" value="F:structural molecule activity"/>
    <property type="evidence" value="ECO:0007669"/>
    <property type="project" value="InterPro"/>
</dbReference>
<evidence type="ECO:0000313" key="10">
    <source>
        <dbReference type="EMBL" id="SCM69131.1"/>
    </source>
</evidence>
<name>A0A1M4N2S3_9RHOB</name>
<evidence type="ECO:0000259" key="9">
    <source>
        <dbReference type="Pfam" id="PF22638"/>
    </source>
</evidence>
<dbReference type="Proteomes" id="UP000184085">
    <property type="component" value="Unassembled WGS sequence"/>
</dbReference>
<proteinExistence type="inferred from homology"/>
<dbReference type="InterPro" id="IPR010930">
    <property type="entry name" value="Flg_bb/hook_C_dom"/>
</dbReference>
<dbReference type="InterPro" id="IPR053927">
    <property type="entry name" value="FlgK_helical"/>
</dbReference>
<dbReference type="PANTHER" id="PTHR30033:SF2">
    <property type="entry name" value="FLAGELLAR HOOK PROTEIN"/>
    <property type="match status" value="1"/>
</dbReference>
<feature type="domain" description="Flagellar basal body rod protein N-terminal" evidence="7">
    <location>
        <begin position="5"/>
        <end position="34"/>
    </location>
</feature>
<dbReference type="RefSeq" id="WP_072708391.1">
    <property type="nucleotide sequence ID" value="NZ_FMJB01000063.1"/>
</dbReference>
<dbReference type="GO" id="GO:0005576">
    <property type="term" value="C:extracellular region"/>
    <property type="evidence" value="ECO:0007669"/>
    <property type="project" value="UniProtKB-SubCell"/>
</dbReference>
<evidence type="ECO:0000256" key="1">
    <source>
        <dbReference type="ARBA" id="ARBA00004117"/>
    </source>
</evidence>
<dbReference type="GO" id="GO:0009424">
    <property type="term" value="C:bacterial-type flagellum hook"/>
    <property type="evidence" value="ECO:0007669"/>
    <property type="project" value="InterPro"/>
</dbReference>
<dbReference type="InterPro" id="IPR001444">
    <property type="entry name" value="Flag_bb_rod_N"/>
</dbReference>
<dbReference type="Pfam" id="PF00460">
    <property type="entry name" value="Flg_bb_rod"/>
    <property type="match status" value="1"/>
</dbReference>
<evidence type="ECO:0000313" key="11">
    <source>
        <dbReference type="Proteomes" id="UP000184085"/>
    </source>
</evidence>
<feature type="domain" description="Flagellar basal-body/hook protein C-terminal" evidence="8">
    <location>
        <begin position="1334"/>
        <end position="1371"/>
    </location>
</feature>
<dbReference type="SUPFAM" id="SSF64518">
    <property type="entry name" value="Phase 1 flagellin"/>
    <property type="match status" value="2"/>
</dbReference>
<dbReference type="Pfam" id="PF06429">
    <property type="entry name" value="Flg_bbr_C"/>
    <property type="match status" value="1"/>
</dbReference>
<reference evidence="11" key="1">
    <citation type="submission" date="2016-09" db="EMBL/GenBank/DDBJ databases">
        <authorList>
            <person name="Wibberg D."/>
        </authorList>
    </citation>
    <scope>NUCLEOTIDE SEQUENCE [LARGE SCALE GENOMIC DNA]</scope>
</reference>
<evidence type="ECO:0000256" key="6">
    <source>
        <dbReference type="ARBA" id="ARBA00023143"/>
    </source>
</evidence>
<gene>
    <name evidence="10" type="ORF">KARMA_3364</name>
</gene>
<dbReference type="Pfam" id="PF22638">
    <property type="entry name" value="FlgK_D1"/>
    <property type="match status" value="1"/>
</dbReference>
<evidence type="ECO:0000259" key="8">
    <source>
        <dbReference type="Pfam" id="PF06429"/>
    </source>
</evidence>
<dbReference type="Gene3D" id="3.30.70.2120">
    <property type="match status" value="1"/>
</dbReference>
<dbReference type="InterPro" id="IPR002371">
    <property type="entry name" value="FlgK"/>
</dbReference>
<dbReference type="EMBL" id="FMJB01000063">
    <property type="protein sequence ID" value="SCM69131.1"/>
    <property type="molecule type" value="Genomic_DNA"/>
</dbReference>
<dbReference type="InterPro" id="IPR010810">
    <property type="entry name" value="Flagellin_hook_IN_motif"/>
</dbReference>
<comment type="subcellular location">
    <subcellularLocation>
        <location evidence="1">Bacterial flagellum basal body</location>
    </subcellularLocation>
    <subcellularLocation>
        <location evidence="2">Secreted</location>
    </subcellularLocation>
</comment>
<dbReference type="Pfam" id="PF07196">
    <property type="entry name" value="Flagellin_IN"/>
    <property type="match status" value="1"/>
</dbReference>
<dbReference type="InterPro" id="IPR013783">
    <property type="entry name" value="Ig-like_fold"/>
</dbReference>
<keyword evidence="6" id="KW-0975">Bacterial flagellum</keyword>
<dbReference type="GO" id="GO:0044780">
    <property type="term" value="P:bacterial-type flagellum assembly"/>
    <property type="evidence" value="ECO:0007669"/>
    <property type="project" value="InterPro"/>
</dbReference>
<evidence type="ECO:0000259" key="7">
    <source>
        <dbReference type="Pfam" id="PF00460"/>
    </source>
</evidence>
<evidence type="ECO:0000256" key="5">
    <source>
        <dbReference type="ARBA" id="ARBA00022525"/>
    </source>
</evidence>
<evidence type="ECO:0000256" key="3">
    <source>
        <dbReference type="ARBA" id="ARBA00009677"/>
    </source>
</evidence>
<dbReference type="GO" id="GO:0009425">
    <property type="term" value="C:bacterial-type flagellum basal body"/>
    <property type="evidence" value="ECO:0007669"/>
    <property type="project" value="UniProtKB-SubCell"/>
</dbReference>
<keyword evidence="5" id="KW-0964">Secreted</keyword>
<dbReference type="PANTHER" id="PTHR30033">
    <property type="entry name" value="FLAGELLAR HOOK-ASSOCIATED PROTEIN 1"/>
    <property type="match status" value="1"/>
</dbReference>
<evidence type="ECO:0000256" key="4">
    <source>
        <dbReference type="ARBA" id="ARBA00016244"/>
    </source>
</evidence>
<organism evidence="10 11">
    <name type="scientific">Donghicola eburneus</name>
    <dbReference type="NCBI Taxonomy" id="393278"/>
    <lineage>
        <taxon>Bacteria</taxon>
        <taxon>Pseudomonadati</taxon>
        <taxon>Pseudomonadota</taxon>
        <taxon>Alphaproteobacteria</taxon>
        <taxon>Rhodobacterales</taxon>
        <taxon>Roseobacteraceae</taxon>
        <taxon>Donghicola</taxon>
    </lineage>
</organism>
<feature type="domain" description="Flagellar hook-associated protein FlgK helical" evidence="9">
    <location>
        <begin position="98"/>
        <end position="323"/>
    </location>
</feature>
<accession>A0A1M4N2S3</accession>
<sequence>MSGIMDIGRSGLRAAQAKLQVTSENIANADTEGYHRRIAVSEEIGGGKMSPIHSGTQSQGVDISEIKRAFNSILAERVRTASGAVEVQEAALTPMNFLEARLTPQDGGVLEMMDTFFDGIASVAGDPVDEGLRQIMIDTANSFVEGVKSLAKDMENMVATTTEDAALQIDQANLMLKELGELQQKVAVTQDTAALNPLFDRRDKLLTDLAKINDIHVEIDDFNMMTLSWGKAKGGVVLIEGDYVSQLEQVNIDRVRIIPQDPDETSQSRAVSGGSLFGMSTAVGVINSALTDTNDWAKAIADQMNSIHSEGIDLDGAPGGDMFSMEGWKVQNSIVNRGTGTAEVTVTDPTVMLEGPLDLVRDHLAGVWRAYDSGGTELGNGNNQITLPGMVISFAGKPQNGDRIDLTRREGNAADLAFLIKKPSHIASAAPSTVTANSANQGDAKIVVASSVAEVTSVGQMSALTAPDALNAAEFLSAGVVGVIPEGTDTFTLASLDRQASLSFASGGATISAMNVVIDGVPHDFTASGPLTEADFISQINDGVILNDDGEALSNLGGRLATNGTEVMLDVAGASTSVTATLTTGAGAVPGTILSDPEKAADLAVFTRDGLQIAGAPMDPAEAEAFLTEANGFLPGATYRMADLNNPEGYRGITMEQSSAIGNYVATMRETQGLQAWTTYTTAPITPAVTLDVNALQGGFIDVPAGTSAQQMASLVAAEVDATVTARTDITLDFPDDGKVRFKIQGDNVTPFQIDADVYGGDVTELAQAINLASPSTGVKAQIDPSAGRLVLTSDTGADINLSLFTHSTGGSMVVDKVDAFGNSLGLGTVSLGASGLDNLKAVGTVSVAAQDDFSVSEGALSIGAEADPFNGGRATREIQDAGATQVMRFSYDAALDGPSDDGLSQTAASAFYTLNIDDPVAGTISATFDPAEFGAMDDIDAAYGMASALREGSPSSRLTGEAIGTIPAEGTMMRVSLGDQTYAISMAGGAPKVTGPEEGRLNAYFDGSNQLVIETADGALNGAMLKVAANPGDVAAFGMGASNTISNEAIGGEINIQTLAAGGHSLNFRHGGTSYTMSVTNGGAGAISVSAGGFPGGVTYDAATQRITITPPAGTGEIEILPQAGAEDLGFRTSNTSLLVTSDGALELHATDNRILDVTGQMQSSGRRLTLSNLPNEQLIVAMGSNGATKLAADVTPRLDAQADRPVEIRILDGDNALIGLYDAETGDEIAQRTLDANGNAQIGRYSVTLSKGYQTGDMFSIDPSQPDYADSRTVERLADLQMRNTDTGLGGFTAIFNEMVTDVGGKVAGAESRKETANSLLESAMAAEARVSAVDLDTEAANLISQQQAYQANAQVISVARSLFDTLLNAL</sequence>
<evidence type="ECO:0000256" key="2">
    <source>
        <dbReference type="ARBA" id="ARBA00004613"/>
    </source>
</evidence>
<dbReference type="Gene3D" id="2.60.40.10">
    <property type="entry name" value="Immunoglobulins"/>
    <property type="match status" value="1"/>
</dbReference>
<protein>
    <recommendedName>
        <fullName evidence="4">Flagellar hook-associated protein 1</fullName>
    </recommendedName>
</protein>
<comment type="similarity">
    <text evidence="3">Belongs to the flagella basal body rod proteins family.</text>
</comment>